<feature type="transmembrane region" description="Helical" evidence="2">
    <location>
        <begin position="199"/>
        <end position="218"/>
    </location>
</feature>
<name>A0A8C4MQ89_EQUAS</name>
<feature type="compositionally biased region" description="Pro residues" evidence="1">
    <location>
        <begin position="23"/>
        <end position="32"/>
    </location>
</feature>
<dbReference type="GeneTree" id="ENSGT00940000159167"/>
<reference evidence="3" key="3">
    <citation type="submission" date="2025-09" db="UniProtKB">
        <authorList>
            <consortium name="Ensembl"/>
        </authorList>
    </citation>
    <scope>IDENTIFICATION</scope>
</reference>
<reference evidence="3" key="2">
    <citation type="submission" date="2025-08" db="UniProtKB">
        <authorList>
            <consortium name="Ensembl"/>
        </authorList>
    </citation>
    <scope>IDENTIFICATION</scope>
</reference>
<gene>
    <name evidence="3" type="primary">CHST11</name>
</gene>
<feature type="compositionally biased region" description="Low complexity" evidence="1">
    <location>
        <begin position="121"/>
        <end position="137"/>
    </location>
</feature>
<evidence type="ECO:0000256" key="2">
    <source>
        <dbReference type="SAM" id="Phobius"/>
    </source>
</evidence>
<reference evidence="3 4" key="1">
    <citation type="journal article" date="2020" name="Nat. Commun.">
        <title>Donkey genomes provide new insights into domestication and selection for coat color.</title>
        <authorList>
            <person name="Wang"/>
            <person name="C."/>
            <person name="Li"/>
            <person name="H."/>
            <person name="Guo"/>
            <person name="Y."/>
            <person name="Huang"/>
            <person name="J."/>
            <person name="Sun"/>
            <person name="Y."/>
            <person name="Min"/>
            <person name="J."/>
            <person name="Wang"/>
            <person name="J."/>
            <person name="Fang"/>
            <person name="X."/>
            <person name="Zhao"/>
            <person name="Z."/>
            <person name="Wang"/>
            <person name="S."/>
            <person name="Zhang"/>
            <person name="Y."/>
            <person name="Liu"/>
            <person name="Q."/>
            <person name="Jiang"/>
            <person name="Q."/>
            <person name="Wang"/>
            <person name="X."/>
            <person name="Guo"/>
            <person name="Y."/>
            <person name="Yang"/>
            <person name="C."/>
            <person name="Wang"/>
            <person name="Y."/>
            <person name="Tian"/>
            <person name="F."/>
            <person name="Zhuang"/>
            <person name="G."/>
            <person name="Fan"/>
            <person name="Y."/>
            <person name="Gao"/>
            <person name="Q."/>
            <person name="Li"/>
            <person name="Y."/>
            <person name="Ju"/>
            <person name="Z."/>
            <person name="Li"/>
            <person name="J."/>
            <person name="Li"/>
            <person name="R."/>
            <person name="Hou"/>
            <person name="M."/>
            <person name="Yang"/>
            <person name="G."/>
            <person name="Liu"/>
            <person name="G."/>
            <person name="Liu"/>
            <person name="W."/>
            <person name="Guo"/>
            <person name="J."/>
            <person name="Pan"/>
            <person name="S."/>
            <person name="Fan"/>
            <person name="G."/>
            <person name="Zhang"/>
            <person name="W."/>
            <person name="Zhang"/>
            <person name="R."/>
            <person name="Yu"/>
            <person name="J."/>
            <person name="Zhang"/>
            <person name="X."/>
            <person name="Yin"/>
            <person name="Q."/>
            <person name="Ji"/>
            <person name="C."/>
            <person name="Jin"/>
            <person name="Y."/>
            <person name="Yue"/>
            <person name="G."/>
            <person name="Liu"/>
            <person name="M."/>
            <person name="Xu"/>
            <person name="J."/>
            <person name="Liu"/>
            <person name="S."/>
            <person name="Jordana"/>
            <person name="J."/>
            <person name="Noce"/>
            <person name="A."/>
            <person name="Amills"/>
            <person name="M."/>
            <person name="Wu"/>
            <person name="D.D."/>
            <person name="Li"/>
            <person name="S."/>
            <person name="Zhou"/>
            <person name="X. and Zhong"/>
            <person name="J."/>
        </authorList>
    </citation>
    <scope>NUCLEOTIDE SEQUENCE [LARGE SCALE GENOMIC DNA]</scope>
</reference>
<sequence>MDATKSQAGAGGPRRSAPARGALPPPGSPPAPSLAGGCELPLVKPSPGIYRSLERNEVAFGEEGGGPSDSHSGRAAAPPSPRAPQPPGPRGGSGGRGRERRRRRGAAGGAGARRRGATHLGTSRATPAPSTPLPAAGGSVGPARSSFRSLPSPAPPGLRSARRGPRSCAPGAPPGHPGPRSQDKAMKPALLEVMRMNRICRMVLATCLGSFILVIFYFQSMLHPVMRRNPFGVDICCRKGSRSPLQELYNPTQAGGNVSCSLHATPAQHTHFCICPGKFPDVARMAPPHLRPLPLVAIH</sequence>
<feature type="compositionally biased region" description="Pro residues" evidence="1">
    <location>
        <begin position="78"/>
        <end position="89"/>
    </location>
</feature>
<keyword evidence="4" id="KW-1185">Reference proteome</keyword>
<evidence type="ECO:0000313" key="4">
    <source>
        <dbReference type="Proteomes" id="UP000694387"/>
    </source>
</evidence>
<evidence type="ECO:0000313" key="3">
    <source>
        <dbReference type="Ensembl" id="ENSEASP00005030630.2"/>
    </source>
</evidence>
<dbReference type="AlphaFoldDB" id="A0A8C4MQ89"/>
<proteinExistence type="predicted"/>
<feature type="region of interest" description="Disordered" evidence="1">
    <location>
        <begin position="1"/>
        <end position="183"/>
    </location>
</feature>
<keyword evidence="2" id="KW-0812">Transmembrane</keyword>
<protein>
    <submittedName>
        <fullName evidence="3">Carbohydrate sulfotransferase 11</fullName>
    </submittedName>
</protein>
<dbReference type="Ensembl" id="ENSEAST00005033301.2">
    <property type="protein sequence ID" value="ENSEASP00005030630.2"/>
    <property type="gene ID" value="ENSEASG00005020853.2"/>
</dbReference>
<dbReference type="Proteomes" id="UP000694387">
    <property type="component" value="Chromosome 2"/>
</dbReference>
<keyword evidence="2" id="KW-1133">Transmembrane helix</keyword>
<feature type="compositionally biased region" description="Low complexity" evidence="1">
    <location>
        <begin position="13"/>
        <end position="22"/>
    </location>
</feature>
<keyword evidence="2" id="KW-0472">Membrane</keyword>
<evidence type="ECO:0000256" key="1">
    <source>
        <dbReference type="SAM" id="MobiDB-lite"/>
    </source>
</evidence>
<accession>A0A8C4MQ89</accession>
<organism evidence="3 4">
    <name type="scientific">Equus asinus</name>
    <name type="common">Donkey</name>
    <name type="synonym">Equus africanus asinus</name>
    <dbReference type="NCBI Taxonomy" id="9793"/>
    <lineage>
        <taxon>Eukaryota</taxon>
        <taxon>Metazoa</taxon>
        <taxon>Chordata</taxon>
        <taxon>Craniata</taxon>
        <taxon>Vertebrata</taxon>
        <taxon>Euteleostomi</taxon>
        <taxon>Mammalia</taxon>
        <taxon>Eutheria</taxon>
        <taxon>Laurasiatheria</taxon>
        <taxon>Perissodactyla</taxon>
        <taxon>Equidae</taxon>
        <taxon>Equus</taxon>
    </lineage>
</organism>